<dbReference type="InterPro" id="IPR008979">
    <property type="entry name" value="Galactose-bd-like_sf"/>
</dbReference>
<dbReference type="SUPFAM" id="SSF49384">
    <property type="entry name" value="Carbohydrate-binding domain"/>
    <property type="match status" value="2"/>
</dbReference>
<evidence type="ECO:0000313" key="2">
    <source>
        <dbReference type="EMBL" id="SJZ47282.1"/>
    </source>
</evidence>
<dbReference type="Gene3D" id="2.60.120.260">
    <property type="entry name" value="Galactose-binding domain-like"/>
    <property type="match status" value="1"/>
</dbReference>
<dbReference type="Pfam" id="PF13385">
    <property type="entry name" value="Laminin_G_3"/>
    <property type="match status" value="1"/>
</dbReference>
<protein>
    <submittedName>
        <fullName evidence="2">Concanavalin A-like lectin/glucanases superfamily protein</fullName>
    </submittedName>
</protein>
<accession>A0A1T4KXW4</accession>
<proteinExistence type="predicted"/>
<reference evidence="2 3" key="1">
    <citation type="submission" date="2017-02" db="EMBL/GenBank/DDBJ databases">
        <authorList>
            <person name="Peterson S.W."/>
        </authorList>
    </citation>
    <scope>NUCLEOTIDE SEQUENCE [LARGE SCALE GENOMIC DNA]</scope>
    <source>
        <strain evidence="2 3">ATCC 43854</strain>
    </source>
</reference>
<dbReference type="GO" id="GO:0005975">
    <property type="term" value="P:carbohydrate metabolic process"/>
    <property type="evidence" value="ECO:0007669"/>
    <property type="project" value="InterPro"/>
</dbReference>
<keyword evidence="2" id="KW-0430">Lectin</keyword>
<dbReference type="Gene3D" id="2.60.40.4070">
    <property type="match status" value="1"/>
</dbReference>
<dbReference type="STRING" id="28122.SAMN02745108_00677"/>
<dbReference type="GO" id="GO:0030248">
    <property type="term" value="F:cellulose binding"/>
    <property type="evidence" value="ECO:0007669"/>
    <property type="project" value="InterPro"/>
</dbReference>
<dbReference type="Gene3D" id="2.60.120.200">
    <property type="match status" value="1"/>
</dbReference>
<dbReference type="EMBL" id="FUWU01000008">
    <property type="protein sequence ID" value="SJZ47282.1"/>
    <property type="molecule type" value="Genomic_DNA"/>
</dbReference>
<dbReference type="InterPro" id="IPR013320">
    <property type="entry name" value="ConA-like_dom_sf"/>
</dbReference>
<evidence type="ECO:0000313" key="3">
    <source>
        <dbReference type="Proteomes" id="UP000190449"/>
    </source>
</evidence>
<name>A0A1T4KXW4_9BACT</name>
<organism evidence="2 3">
    <name type="scientific">Fibrobacter intestinalis</name>
    <dbReference type="NCBI Taxonomy" id="28122"/>
    <lineage>
        <taxon>Bacteria</taxon>
        <taxon>Pseudomonadati</taxon>
        <taxon>Fibrobacterota</taxon>
        <taxon>Fibrobacteria</taxon>
        <taxon>Fibrobacterales</taxon>
        <taxon>Fibrobacteraceae</taxon>
        <taxon>Fibrobacter</taxon>
    </lineage>
</organism>
<feature type="transmembrane region" description="Helical" evidence="1">
    <location>
        <begin position="33"/>
        <end position="50"/>
    </location>
</feature>
<keyword evidence="1" id="KW-0472">Membrane</keyword>
<gene>
    <name evidence="2" type="ORF">SAMN02745108_00677</name>
</gene>
<keyword evidence="1" id="KW-1133">Transmembrane helix</keyword>
<dbReference type="SUPFAM" id="SSF49785">
    <property type="entry name" value="Galactose-binding domain-like"/>
    <property type="match status" value="1"/>
</dbReference>
<keyword evidence="1" id="KW-0812">Transmembrane</keyword>
<dbReference type="Gene3D" id="2.60.40.710">
    <property type="entry name" value="Endoglucanase-like"/>
    <property type="match status" value="2"/>
</dbReference>
<dbReference type="SUPFAM" id="SSF49899">
    <property type="entry name" value="Concanavalin A-like lectins/glucanases"/>
    <property type="match status" value="1"/>
</dbReference>
<sequence length="3809" mass="427337">MCNACQNFSKKQLFSIFVPLKKHTYKKMKNHKFVLILILIMTSIALGSVVEPNPSKIFIMLDASDLCTSTSDVTWDNLGIKKNLSMGDDSYVYCHSYSMANTPSEAANELFIGDNSIFNKATINWFANTKNAKVVSLKKNGKKLADLKKTNPDLIPFKFVIISEGVAGLAVREYIQSSKYKGEIENVIFFNTPHEGSGFADQVLLNGSRELDKIKSISDYTKLIPIILTAYLVGGVGQLQEILISLVKEAVIGIAQDPGSAAEAVSPALDNFKKYKASMLYLAQDADLNDNVYKKVLEKDKLIEVAEENIGSLQLLNIMPQMNGFAHPDYNIVFSYGLPTLGNGRRTLSDFANQQKNHINKQKIESAFKTAIANAANEYGIPANEDDLKKIAEDAANGIASTELKDFANKLSSAYGEYGGDIVGYARDISTLSKLKYNKENIASSIWTIVSTLSKYLPDEYKNELFSTFIEEYSTDISKLVSDVNEISEKLRTGRNILAGSLSNYSLNFFDDGTFEVPSYSALGKNVLAFKEANVARIGYSLNDYVKKNSGNYESIKEYLELVEDIGELENLRKDIDVGLTAGCLIANALTPAAEKACKAAQFATNVALITDMNLKMKDAIAKTNQLEIAKYIALKKAIDKKENTAKFNDYRNKEHSVPYNDMEKMLFGTPHVSIATVMNDKKIIPLVFSRTTDNNDIYSYADLEKWLSPNEKPLATYNLNNLNQISFNSESTSQEFTFKNVDYTNGYRKVHYYNYKPIYTTGAIEEIQFQIDDYQPDQFNSIKIDFNTKVQFIFEHSNENEWAVYVGTNEQYSYNEKLSGNPVQKDGLFTFRPRTYAEKAGIGLEGGVEEDGPNIVNIFITNKIGRKNHHKFAFFWQATDPLIEENWPKSYATISKLDTVRAYVNNLGYPFVVTKAELSLEGLDGKIKVENIPVVVSPKDNESFHLTSVLRDALINKSIVDGEYLIKWNIEIQPEGSDPQTQYLTTIVYLDTTSPNFILHTSDKAVSLNKSNDVVGVVDSLDDKYLRGIRSFIVRRGTKDVVELLHKSHSAENSYLIRWNGSDVSWNGWADLYVQAYDFANPNSNITKLLSDVSQDSAKSSWNTVLDANGEFIEGINGKTMHKAILVDNIAPHIQNEVVSYKSEQAEISSFSKKSTDAKITLNSRDTLLISFDIIENLLERKTTDILVDIVLEDETNKYKKTYTSSFSVTDSKKRFKFIEPDANRIKDGVYSLSIILTDEAGNISTKNFDDKIKVDRTAPIISTIALGGVAFNSLQDLKPANTFVNQIDDDIRNRSDLICYTKVVINDGYANWNEIKTLETNSKNGKESSYSFDYKQFVNNAKDGFWYIYLGCFDDAGNFTQKVNFLGMGKRYPQITFPNDNLNEIMYGQVLIKGIAPNPIIDGNDNLGEIKILWKKLGDDDSKWMEERITNLVSDLKTSTSDRDLAIWNVDGLEAGDYVIKLSVRGCKEENCEWVSTERIVYVDDSEETPDSKPEIKVTLPTHHVAGNNQSAFIELSNIPDASNWYVKAIIEAPSASNPNVYARALETTFDPMSTCPYTTVAEAGKKGLSVWKEKDSNNEEFWNIQWIGSAEGVVVDSETTKRLPPQLKLNYTISNVSFDTEKTTPSTSDNPLSYTVESIKIGNIETPAYNAVKTWDLNGNNVKIRFKAETGFIVDASSVEGKFEKIYNINLDKYKGEIVWNGLINKVYPSGELARISVIAYDKNNPSNVISKSEPWYLSFDDTKIEISENSLENYYIDFLDQSDVTTPFATAKYGFQFGLSGRSAYVTIEIQDEKGSHIKTLMNNSFVLAGASNKANSVSWDGSTENGFVATKSGNYKVYVVAKDENGKIFDKKYHSFQLDIAGNVLEASKDDSKNGSPAVLRMDEAIEGPTNVWRYTGRPDYLLKANVSAQVLEEGDRSFTYQWDIANGTQYPYVYKKNRPCLGIHRQRNEFEVAIVTLLATKGHGFDFWCDENDKAYVYTATLSKEKFSNKDGVSEAVTKALKMGNSQTVIGYDAGGSGHEYDIYLKVIVFPISAYKGLSDWFSDGQKVGEISHNLDWGKIWNKAYNASQVDNFIYNSYTYWGKVPLWEHEIKNFKKSSDDFVFSNKELPNTCVPKNSKSFVCGSVGDKKEEDYDVHKNMFKMEVYPTDRDKGYGSGRYSGKCNNRGSTTNLDVSVKLTVNSEYWEPALGNYKWGYNNLANRYVRFDPTNSSLYGSGYLSRISKNHHYDGNEWNKKDVSGGITVFEALSLPMENKVENPLLFPEEVGNSSNNHSKSLFKWRFFTDVDANPVHFIAKATAGSNSKTFLSKNQKNEEEYNIFDGYKTLPLDIEFSVAPAVSISDATSANMKAIIQSSQEVEYPYLGNKKITAPDGYVFYGENSFVSHVHTGWNEWNDNIWDNFIAIKKNGFIRNPLTDSQYEKGLTKKTAENIVPNLKVNNLLNKKISIDESEIKWNKSSLRWEYMVPFIDFDQDSHSNKGPSGERTIIVSPSSWESECKKEERKCEIFNEGSFETKELAYVPSKDHIQFASKTLNHEVSLEKFVSQNEANSVLLTDWAFIKSVENAEIYKRPTDIDPTLRKHEYFDVNYVTKENGKEEDHFFEIRRTDKEDFLEREDEIVTLRGQVPGDNVDWVLSYVNNGVRYGIKTGTQIKNSKDNPYQFLAYKNVNELQGNTSFFLTYKGTGGATYYRQLDVHMGELVKANEIGHATSMYGNVSVDFPMGSWENDVDVTVRTIDNDMLFETFDGLAPVGPIIEVLPSHEFPKGKYPTISMTIPIKSLKDEKLEPADVKIFKPDYKLKKLIPLETQISAYLDEKIQPCNSSEKECAYVQLSAETPTFSTFLIMDSQKAANVEPRNIDPEELVNLSCQEMNKDTIWMGTDNGWLEYPYPCSGKSNYLLQLSAIDNVASEHQGISTDPIIWNIRNSDLQMLDSSYNSTIVYYGLDGSTIQKIGPVVKLDSVAPEIKELDVSVVENDDKKKIHVETEIIESGSGLEAITMELFFAGNLIESRTIPKDGLLIQDFEISKKQLFECVGCKASIAVIAQDKGHNFDKVLKQSEKIYPFPKSLVLWYPMVEGTGSTAQELMTKDTPYPMDMLLSKVSNPWNGKYGINLYQKSDAATSLYKLGVTDSLKPFSFEFYFNAGYGKPGLEASILSFVGLNGWSFGIGSKSRYFIKVGSKTFYFNTIREANISTHLTIVVNGDRVSLYRNGNYVETITLDNDLQYGGNGKLSIGALSENIRSAVGSISNLRFYSSALTDKQIKSIFTGILSEEDVNIASVRAVSLTDREGLIVDQSCSVPGMSYLRLKSPNNQGHMTWKADVEADNYSFYILHRNYASDLSSVKIIVNGTSVGTYKLKSTGFWESEKIEGLNINLKAGINEIIIQPIGNLGIAALALASSSANIDGEQMGYDEASWTNPSPRIIVRMHYENQGDVTWVRPRFQLQNLTGTSFKDVRIRYYYNGEGEAVQAVSFYPNAPMSVIPDAGSTYYGELSLTEPIPAYGSPYYGNGPQIGLHRTDYYFPWNALDDPSFAGGATDTYAEAKGIAVLDADGILLNEWNCYDADGPIEKKRKSVRVLAKDAKAGSNQSSLLTMLAENTGDTPIEGFEVRYYYRDASGKQEVDYYSSPFAATSKMSAGGDLYYVSFLYTNTILNPGEKTDFGNGVNFEIHNPGWGVGFDAEDDPSHHNLNEVELIEADSAVVLDLNGNLLWGYAPQPRFSSQFKTKDSYEDLIDVDGDIIYVNVTEKGTYTLETVNAIGMPLVSLFNGIWNEGEHSVSISNYTFTPGSYLVLRRGNEILSWEIFR</sequence>
<dbReference type="InterPro" id="IPR008965">
    <property type="entry name" value="CBM2/CBM3_carb-bd_dom_sf"/>
</dbReference>
<evidence type="ECO:0000256" key="1">
    <source>
        <dbReference type="SAM" id="Phobius"/>
    </source>
</evidence>
<dbReference type="Proteomes" id="UP000190449">
    <property type="component" value="Unassembled WGS sequence"/>
</dbReference>
<dbReference type="RefSeq" id="WP_143394314.1">
    <property type="nucleotide sequence ID" value="NZ_FUWU01000008.1"/>
</dbReference>
<dbReference type="InterPro" id="IPR036966">
    <property type="entry name" value="CBM3_sf"/>
</dbReference>